<evidence type="ECO:0000256" key="4">
    <source>
        <dbReference type="ARBA" id="ARBA00022989"/>
    </source>
</evidence>
<evidence type="ECO:0000256" key="2">
    <source>
        <dbReference type="ARBA" id="ARBA00022475"/>
    </source>
</evidence>
<dbReference type="Pfam" id="PF02687">
    <property type="entry name" value="FtsX"/>
    <property type="match status" value="1"/>
</dbReference>
<evidence type="ECO:0000256" key="6">
    <source>
        <dbReference type="ARBA" id="ARBA00038076"/>
    </source>
</evidence>
<evidence type="ECO:0000313" key="10">
    <source>
        <dbReference type="EMBL" id="WRO21186.1"/>
    </source>
</evidence>
<reference evidence="10 11" key="1">
    <citation type="submission" date="2023-04" db="EMBL/GenBank/DDBJ databases">
        <authorList>
            <person name="Hsu D."/>
        </authorList>
    </citation>
    <scope>NUCLEOTIDE SEQUENCE [LARGE SCALE GENOMIC DNA]</scope>
    <source>
        <strain evidence="10 11">MK1</strain>
    </source>
</reference>
<feature type="transmembrane region" description="Helical" evidence="7">
    <location>
        <begin position="249"/>
        <end position="274"/>
    </location>
</feature>
<evidence type="ECO:0000256" key="1">
    <source>
        <dbReference type="ARBA" id="ARBA00004651"/>
    </source>
</evidence>
<accession>A0AAU0ULW9</accession>
<dbReference type="EMBL" id="CP121694">
    <property type="protein sequence ID" value="WRO21186.1"/>
    <property type="molecule type" value="Genomic_DNA"/>
</dbReference>
<dbReference type="PANTHER" id="PTHR30572">
    <property type="entry name" value="MEMBRANE COMPONENT OF TRANSPORTER-RELATED"/>
    <property type="match status" value="1"/>
</dbReference>
<keyword evidence="3 7" id="KW-0812">Transmembrane</keyword>
<dbReference type="InterPro" id="IPR003838">
    <property type="entry name" value="ABC3_permease_C"/>
</dbReference>
<name>A0AAU0ULW9_9FIRM</name>
<keyword evidence="5 7" id="KW-0472">Membrane</keyword>
<dbReference type="InterPro" id="IPR050250">
    <property type="entry name" value="Macrolide_Exporter_MacB"/>
</dbReference>
<dbReference type="Proteomes" id="UP001329915">
    <property type="component" value="Chromosome"/>
</dbReference>
<dbReference type="GO" id="GO:0005886">
    <property type="term" value="C:plasma membrane"/>
    <property type="evidence" value="ECO:0007669"/>
    <property type="project" value="UniProtKB-SubCell"/>
</dbReference>
<feature type="domain" description="ABC3 transporter permease C-terminal" evidence="8">
    <location>
        <begin position="252"/>
        <end position="365"/>
    </location>
</feature>
<dbReference type="PANTHER" id="PTHR30572:SF4">
    <property type="entry name" value="ABC TRANSPORTER PERMEASE YTRF"/>
    <property type="match status" value="1"/>
</dbReference>
<dbReference type="GO" id="GO:0022857">
    <property type="term" value="F:transmembrane transporter activity"/>
    <property type="evidence" value="ECO:0007669"/>
    <property type="project" value="TreeGrafter"/>
</dbReference>
<gene>
    <name evidence="10" type="ORF">MFMK1_000982</name>
</gene>
<dbReference type="KEGG" id="dbc:MFMK1_000982"/>
<keyword evidence="11" id="KW-1185">Reference proteome</keyword>
<feature type="transmembrane region" description="Helical" evidence="7">
    <location>
        <begin position="302"/>
        <end position="328"/>
    </location>
</feature>
<dbReference type="RefSeq" id="WP_366924042.1">
    <property type="nucleotide sequence ID" value="NZ_CP121694.1"/>
</dbReference>
<evidence type="ECO:0000259" key="9">
    <source>
        <dbReference type="Pfam" id="PF12704"/>
    </source>
</evidence>
<evidence type="ECO:0000256" key="7">
    <source>
        <dbReference type="SAM" id="Phobius"/>
    </source>
</evidence>
<feature type="transmembrane region" description="Helical" evidence="7">
    <location>
        <begin position="334"/>
        <end position="356"/>
    </location>
</feature>
<evidence type="ECO:0000313" key="11">
    <source>
        <dbReference type="Proteomes" id="UP001329915"/>
    </source>
</evidence>
<sequence length="373" mass="40007">MGKTDMYLRLIRGAVLKRRSRILISLLAVALGAAVVSAMVSVYYDMEVKMHRELRTYGANVAVAPASGQQYIGQAELERLTASVPKNKLIGFNSYLYGVVTVDGQRLVAAGTHFDQATKVSPYWKVEGAWPSAGKVLVGKAAAEKLQVKVGDKLLLAAEKSTGRMALEISGILSTGAIEDNQLFMDMEMAEGLFGLPGQVNIAYGSILADAQWVEKWAVNNSDSKTYDARPIRKISQAEGNILERISALVYLLVIVILVSTLLCLASTAMAMVLERRQEIALKKALGADNVSIMKEFFGESIILGVVGGFLGWLLGLALAQAIGYSVFSSGVTVRWQVMPVVLGTAVLLSCSASLLPIRKAIAVQPAVVLKGD</sequence>
<dbReference type="Pfam" id="PF12704">
    <property type="entry name" value="MacB_PCD"/>
    <property type="match status" value="1"/>
</dbReference>
<keyword evidence="2" id="KW-1003">Cell membrane</keyword>
<evidence type="ECO:0000259" key="8">
    <source>
        <dbReference type="Pfam" id="PF02687"/>
    </source>
</evidence>
<comment type="similarity">
    <text evidence="6">Belongs to the ABC-4 integral membrane protein family.</text>
</comment>
<organism evidence="10 11">
    <name type="scientific">Metallumcola ferriviriculae</name>
    <dbReference type="NCBI Taxonomy" id="3039180"/>
    <lineage>
        <taxon>Bacteria</taxon>
        <taxon>Bacillati</taxon>
        <taxon>Bacillota</taxon>
        <taxon>Clostridia</taxon>
        <taxon>Neomoorellales</taxon>
        <taxon>Desulfitibacteraceae</taxon>
        <taxon>Metallumcola</taxon>
    </lineage>
</organism>
<dbReference type="InterPro" id="IPR025857">
    <property type="entry name" value="MacB_PCD"/>
</dbReference>
<protein>
    <submittedName>
        <fullName evidence="10">ABC transporter permease</fullName>
    </submittedName>
</protein>
<dbReference type="AlphaFoldDB" id="A0AAU0ULW9"/>
<keyword evidence="4 7" id="KW-1133">Transmembrane helix</keyword>
<proteinExistence type="inferred from homology"/>
<evidence type="ECO:0000256" key="3">
    <source>
        <dbReference type="ARBA" id="ARBA00022692"/>
    </source>
</evidence>
<comment type="subcellular location">
    <subcellularLocation>
        <location evidence="1">Cell membrane</location>
        <topology evidence="1">Multi-pass membrane protein</topology>
    </subcellularLocation>
</comment>
<evidence type="ECO:0000256" key="5">
    <source>
        <dbReference type="ARBA" id="ARBA00023136"/>
    </source>
</evidence>
<feature type="domain" description="MacB-like periplasmic core" evidence="9">
    <location>
        <begin position="23"/>
        <end position="193"/>
    </location>
</feature>